<dbReference type="InterPro" id="IPR001279">
    <property type="entry name" value="Metallo-B-lactamas"/>
</dbReference>
<evidence type="ECO:0000259" key="1">
    <source>
        <dbReference type="SMART" id="SM00849"/>
    </source>
</evidence>
<proteinExistence type="predicted"/>
<feature type="domain" description="Metallo-beta-lactamase" evidence="1">
    <location>
        <begin position="23"/>
        <end position="243"/>
    </location>
</feature>
<evidence type="ECO:0000313" key="3">
    <source>
        <dbReference type="Proteomes" id="UP000183120"/>
    </source>
</evidence>
<dbReference type="GO" id="GO:0016740">
    <property type="term" value="F:transferase activity"/>
    <property type="evidence" value="ECO:0007669"/>
    <property type="project" value="TreeGrafter"/>
</dbReference>
<dbReference type="InterPro" id="IPR052926">
    <property type="entry name" value="Metallo-beta-lactamase_dom"/>
</dbReference>
<dbReference type="InterPro" id="IPR036866">
    <property type="entry name" value="RibonucZ/Hydroxyglut_hydro"/>
</dbReference>
<gene>
    <name evidence="2" type="ORF">AUJ73_01295</name>
</gene>
<organism evidence="2 3">
    <name type="scientific">Candidatus Gottesmanbacteria bacterium CG1_02_37_22</name>
    <dbReference type="NCBI Taxonomy" id="1805209"/>
    <lineage>
        <taxon>Bacteria</taxon>
        <taxon>Candidatus Gottesmaniibacteriota</taxon>
    </lineage>
</organism>
<dbReference type="SMART" id="SM00849">
    <property type="entry name" value="Lactamase_B"/>
    <property type="match status" value="1"/>
</dbReference>
<dbReference type="Proteomes" id="UP000183120">
    <property type="component" value="Unassembled WGS sequence"/>
</dbReference>
<dbReference type="PANTHER" id="PTHR13754:SF18">
    <property type="entry name" value="7,8-DIHYDROPTERIN-6-METHYL-4-(BETA-D-RIBOFURANOSYL)-AMINOBENZENE-5'-PHOSPHATE SYNTHASE"/>
    <property type="match status" value="1"/>
</dbReference>
<dbReference type="PANTHER" id="PTHR13754">
    <property type="entry name" value="METALLO-BETA-LACTAMASE SUPERFAMILY PROTEIN"/>
    <property type="match status" value="1"/>
</dbReference>
<evidence type="ECO:0000313" key="2">
    <source>
        <dbReference type="EMBL" id="OIO15098.1"/>
    </source>
</evidence>
<dbReference type="AlphaFoldDB" id="A0A1J4TT54"/>
<dbReference type="Gene3D" id="3.60.15.10">
    <property type="entry name" value="Ribonuclease Z/Hydroxyacylglutathione hydrolase-like"/>
    <property type="match status" value="1"/>
</dbReference>
<sequence>MLNIISILVDNITFTDEHFLGEPGLCYWIEAEGKKILFDLGFSDTYIRNAKKLKISLSKTNYIILSHGHNDHTEGLKFFPFASKKIQLISHPDCLLPKYVSGDQYIGSPLNKEIVSDKFSYIQSEKPYFITPNIAFLGRIKEKYDFEEREPIGFIIRNNKKENDLLFDDSALAIKTKKGVVIITGCSHSGICNIVASVKEIFKGEKIYSIIGGFHLRKSSMERLEETMKVLKKEVMGLIYPAHCTDFGAKCFLAKHLKTEKVYVSKKIIFNEN</sequence>
<dbReference type="InterPro" id="IPR041712">
    <property type="entry name" value="DHPS-like_MBL-fold"/>
</dbReference>
<dbReference type="CDD" id="cd07713">
    <property type="entry name" value="DHPS-like_MBL-fold"/>
    <property type="match status" value="1"/>
</dbReference>
<dbReference type="EMBL" id="MNUY01000018">
    <property type="protein sequence ID" value="OIO15098.1"/>
    <property type="molecule type" value="Genomic_DNA"/>
</dbReference>
<dbReference type="Pfam" id="PF00753">
    <property type="entry name" value="Lactamase_B"/>
    <property type="match status" value="1"/>
</dbReference>
<dbReference type="SUPFAM" id="SSF56281">
    <property type="entry name" value="Metallo-hydrolase/oxidoreductase"/>
    <property type="match status" value="1"/>
</dbReference>
<comment type="caution">
    <text evidence="2">The sequence shown here is derived from an EMBL/GenBank/DDBJ whole genome shotgun (WGS) entry which is preliminary data.</text>
</comment>
<accession>A0A1J4TT54</accession>
<dbReference type="STRING" id="1805209.AUJ73_01295"/>
<reference evidence="2 3" key="1">
    <citation type="journal article" date="2016" name="Environ. Microbiol.">
        <title>Genomic resolution of a cold subsurface aquifer community provides metabolic insights for novel microbes adapted to high CO concentrations.</title>
        <authorList>
            <person name="Probst A.J."/>
            <person name="Castelle C.J."/>
            <person name="Singh A."/>
            <person name="Brown C.T."/>
            <person name="Anantharaman K."/>
            <person name="Sharon I."/>
            <person name="Hug L.A."/>
            <person name="Burstein D."/>
            <person name="Emerson J.B."/>
            <person name="Thomas B.C."/>
            <person name="Banfield J.F."/>
        </authorList>
    </citation>
    <scope>NUCLEOTIDE SEQUENCE [LARGE SCALE GENOMIC DNA]</scope>
    <source>
        <strain evidence="2">CG1_02_37_22</strain>
    </source>
</reference>
<name>A0A1J4TT54_9BACT</name>
<protein>
    <recommendedName>
        <fullName evidence="1">Metallo-beta-lactamase domain-containing protein</fullName>
    </recommendedName>
</protein>